<dbReference type="GO" id="GO:0008097">
    <property type="term" value="F:5S rRNA binding"/>
    <property type="evidence" value="ECO:0007669"/>
    <property type="project" value="TreeGrafter"/>
</dbReference>
<dbReference type="OrthoDB" id="5072at2759"/>
<evidence type="ECO:0000313" key="8">
    <source>
        <dbReference type="EMBL" id="EAR98673.1"/>
    </source>
</evidence>
<keyword evidence="9" id="KW-1185">Reference proteome</keyword>
<sequence length="367" mass="43611">MSALLKKKNYNATKGTKRWRKNLDASDLHEKIIQENKKEFDENQAKEKIEKNEIVTFSIDTTGDKKMKIVLEKDRFHKKIDDSNNSKNEEKKLKILAKKLKENQIKPKKDDDKIQEELNNQEEEQVSDAWDEEAEKETKKPLIQKKQKVAHLIIPTSGMSYNPSFKDHQETIEEAIRLEDEDLKDRNLQKIQKLRKKKKDLKVYLQVQKMKREQAMNPVQLQKKEERRLAHQANLIKQFKKELTQDELEQQAHIENLKKKKEADNQIKEKLGYNFKPEKLGKKRYNQKGQDFVLEEDLPDNLRTVQPAGSLLRDEYESVFRKGLLEPKNYSQKDKKSKIPAIKFKQKFDPNFQSEWDEIETVLDIKQ</sequence>
<evidence type="ECO:0000256" key="7">
    <source>
        <dbReference type="SAM" id="MobiDB-lite"/>
    </source>
</evidence>
<dbReference type="RefSeq" id="XP_001018918.1">
    <property type="nucleotide sequence ID" value="XM_001018918.1"/>
</dbReference>
<evidence type="ECO:0000256" key="4">
    <source>
        <dbReference type="ARBA" id="ARBA00018339"/>
    </source>
</evidence>
<dbReference type="GO" id="GO:0000027">
    <property type="term" value="P:ribosomal large subunit assembly"/>
    <property type="evidence" value="ECO:0007669"/>
    <property type="project" value="TreeGrafter"/>
</dbReference>
<feature type="compositionally biased region" description="Acidic residues" evidence="7">
    <location>
        <begin position="119"/>
        <end position="135"/>
    </location>
</feature>
<dbReference type="EMBL" id="GG662649">
    <property type="protein sequence ID" value="EAR98673.1"/>
    <property type="molecule type" value="Genomic_DNA"/>
</dbReference>
<dbReference type="AlphaFoldDB" id="Q23QB1"/>
<accession>Q23QB1</accession>
<protein>
    <recommendedName>
        <fullName evidence="4">Ribosome biogenesis protein NOP53</fullName>
    </recommendedName>
</protein>
<comment type="similarity">
    <text evidence="3">Belongs to the NOP53 family.</text>
</comment>
<dbReference type="InParanoid" id="Q23QB1"/>
<evidence type="ECO:0000256" key="6">
    <source>
        <dbReference type="ARBA" id="ARBA00023242"/>
    </source>
</evidence>
<feature type="region of interest" description="Disordered" evidence="7">
    <location>
        <begin position="104"/>
        <end position="142"/>
    </location>
</feature>
<dbReference type="GeneID" id="7836261"/>
<dbReference type="eggNOG" id="ENOG502SUCK">
    <property type="taxonomic scope" value="Eukaryota"/>
</dbReference>
<dbReference type="KEGG" id="tet:TTHERM_00581770"/>
<dbReference type="GO" id="GO:0006364">
    <property type="term" value="P:rRNA processing"/>
    <property type="evidence" value="ECO:0007669"/>
    <property type="project" value="TreeGrafter"/>
</dbReference>
<comment type="subcellular location">
    <subcellularLocation>
        <location evidence="1">Nucleus</location>
        <location evidence="1">Nucleolus</location>
    </subcellularLocation>
    <subcellularLocation>
        <location evidence="2">Nucleus</location>
        <location evidence="2">Nucleoplasm</location>
    </subcellularLocation>
</comment>
<dbReference type="PANTHER" id="PTHR14211">
    <property type="entry name" value="GLIOMA SUPPRESSOR CANDIDATE REGION GENE 2"/>
    <property type="match status" value="1"/>
</dbReference>
<dbReference type="GO" id="GO:0005730">
    <property type="term" value="C:nucleolus"/>
    <property type="evidence" value="ECO:0007669"/>
    <property type="project" value="UniProtKB-SubCell"/>
</dbReference>
<keyword evidence="5" id="KW-0690">Ribosome biogenesis</keyword>
<dbReference type="OMA" id="KPYDLWG"/>
<evidence type="ECO:0000256" key="3">
    <source>
        <dbReference type="ARBA" id="ARBA00008838"/>
    </source>
</evidence>
<dbReference type="Pfam" id="PF07767">
    <property type="entry name" value="Nop53"/>
    <property type="match status" value="1"/>
</dbReference>
<dbReference type="HOGENOM" id="CLU_881263_0_0_1"/>
<gene>
    <name evidence="8" type="ORF">TTHERM_00581770</name>
</gene>
<name>Q23QB1_TETTS</name>
<dbReference type="Proteomes" id="UP000009168">
    <property type="component" value="Unassembled WGS sequence"/>
</dbReference>
<evidence type="ECO:0000256" key="1">
    <source>
        <dbReference type="ARBA" id="ARBA00004604"/>
    </source>
</evidence>
<dbReference type="STRING" id="312017.Q23QB1"/>
<evidence type="ECO:0000313" key="9">
    <source>
        <dbReference type="Proteomes" id="UP000009168"/>
    </source>
</evidence>
<dbReference type="PANTHER" id="PTHR14211:SF7">
    <property type="entry name" value="RIBOSOME BIOGENESIS PROTEIN NOP53"/>
    <property type="match status" value="1"/>
</dbReference>
<feature type="compositionally biased region" description="Basic and acidic residues" evidence="7">
    <location>
        <begin position="104"/>
        <end position="116"/>
    </location>
</feature>
<evidence type="ECO:0000256" key="2">
    <source>
        <dbReference type="ARBA" id="ARBA00004642"/>
    </source>
</evidence>
<dbReference type="InterPro" id="IPR011687">
    <property type="entry name" value="Nop53/GLTSCR2"/>
</dbReference>
<organism evidence="8 9">
    <name type="scientific">Tetrahymena thermophila (strain SB210)</name>
    <dbReference type="NCBI Taxonomy" id="312017"/>
    <lineage>
        <taxon>Eukaryota</taxon>
        <taxon>Sar</taxon>
        <taxon>Alveolata</taxon>
        <taxon>Ciliophora</taxon>
        <taxon>Intramacronucleata</taxon>
        <taxon>Oligohymenophorea</taxon>
        <taxon>Hymenostomatida</taxon>
        <taxon>Tetrahymenina</taxon>
        <taxon>Tetrahymenidae</taxon>
        <taxon>Tetrahymena</taxon>
    </lineage>
</organism>
<proteinExistence type="inferred from homology"/>
<dbReference type="GO" id="GO:0005654">
    <property type="term" value="C:nucleoplasm"/>
    <property type="evidence" value="ECO:0007669"/>
    <property type="project" value="UniProtKB-SubCell"/>
</dbReference>
<dbReference type="PIRSF" id="PIRSF017302">
    <property type="entry name" value="Gltscr2"/>
    <property type="match status" value="1"/>
</dbReference>
<evidence type="ECO:0000256" key="5">
    <source>
        <dbReference type="ARBA" id="ARBA00022517"/>
    </source>
</evidence>
<reference evidence="9" key="1">
    <citation type="journal article" date="2006" name="PLoS Biol.">
        <title>Macronuclear genome sequence of the ciliate Tetrahymena thermophila, a model eukaryote.</title>
        <authorList>
            <person name="Eisen J.A."/>
            <person name="Coyne R.S."/>
            <person name="Wu M."/>
            <person name="Wu D."/>
            <person name="Thiagarajan M."/>
            <person name="Wortman J.R."/>
            <person name="Badger J.H."/>
            <person name="Ren Q."/>
            <person name="Amedeo P."/>
            <person name="Jones K.M."/>
            <person name="Tallon L.J."/>
            <person name="Delcher A.L."/>
            <person name="Salzberg S.L."/>
            <person name="Silva J.C."/>
            <person name="Haas B.J."/>
            <person name="Majoros W.H."/>
            <person name="Farzad M."/>
            <person name="Carlton J.M."/>
            <person name="Smith R.K. Jr."/>
            <person name="Garg J."/>
            <person name="Pearlman R.E."/>
            <person name="Karrer K.M."/>
            <person name="Sun L."/>
            <person name="Manning G."/>
            <person name="Elde N.C."/>
            <person name="Turkewitz A.P."/>
            <person name="Asai D.J."/>
            <person name="Wilkes D.E."/>
            <person name="Wang Y."/>
            <person name="Cai H."/>
            <person name="Collins K."/>
            <person name="Stewart B.A."/>
            <person name="Lee S.R."/>
            <person name="Wilamowska K."/>
            <person name="Weinberg Z."/>
            <person name="Ruzzo W.L."/>
            <person name="Wloga D."/>
            <person name="Gaertig J."/>
            <person name="Frankel J."/>
            <person name="Tsao C.-C."/>
            <person name="Gorovsky M.A."/>
            <person name="Keeling P.J."/>
            <person name="Waller R.F."/>
            <person name="Patron N.J."/>
            <person name="Cherry J.M."/>
            <person name="Stover N.A."/>
            <person name="Krieger C.J."/>
            <person name="del Toro C."/>
            <person name="Ryder H.F."/>
            <person name="Williamson S.C."/>
            <person name="Barbeau R.A."/>
            <person name="Hamilton E.P."/>
            <person name="Orias E."/>
        </authorList>
    </citation>
    <scope>NUCLEOTIDE SEQUENCE [LARGE SCALE GENOMIC DNA]</scope>
    <source>
        <strain evidence="9">SB210</strain>
    </source>
</reference>
<keyword evidence="6" id="KW-0539">Nucleus</keyword>